<evidence type="ECO:0000313" key="1">
    <source>
        <dbReference type="EMBL" id="CAJ37231.1"/>
    </source>
</evidence>
<sequence>MDFIVNEITKRLDEYLKSDVSGIRRTVLHAFVKLKKLTADTLHRILIERNFAITLKQVTAMLGVIHSKLGILHAHKNSYDAKYEYSLKEKYAGIVEWTLANTKVPF</sequence>
<evidence type="ECO:0008006" key="3">
    <source>
        <dbReference type="Google" id="ProtNLM"/>
    </source>
</evidence>
<dbReference type="EMBL" id="AM114193">
    <property type="protein sequence ID" value="CAJ37231.1"/>
    <property type="molecule type" value="Genomic_DNA"/>
</dbReference>
<dbReference type="eggNOG" id="arCOG04419">
    <property type="taxonomic scope" value="Archaea"/>
</dbReference>
<proteinExistence type="predicted"/>
<dbReference type="KEGG" id="rci:RCIX2094"/>
<gene>
    <name evidence="1" type="ORF">RCIX2094</name>
</gene>
<dbReference type="Pfam" id="PF10826">
    <property type="entry name" value="DUF2551"/>
    <property type="match status" value="1"/>
</dbReference>
<keyword evidence="2" id="KW-1185">Reference proteome</keyword>
<accession>Q0W312</accession>
<reference evidence="1 2" key="1">
    <citation type="journal article" date="2006" name="Science">
        <title>Genome of rice cluster I archaea -- the key methane producers in the rice rhizosphere.</title>
        <authorList>
            <person name="Erkel C."/>
            <person name="Kube M."/>
            <person name="Reinhardt R."/>
            <person name="Liesack W."/>
        </authorList>
    </citation>
    <scope>NUCLEOTIDE SEQUENCE [LARGE SCALE GENOMIC DNA]</scope>
    <source>
        <strain evidence="2">DSM 22066 / NBRC 105507 / MRE50</strain>
    </source>
</reference>
<evidence type="ECO:0000313" key="2">
    <source>
        <dbReference type="Proteomes" id="UP000000663"/>
    </source>
</evidence>
<organism evidence="1 2">
    <name type="scientific">Methanocella arvoryzae (strain DSM 22066 / NBRC 105507 / MRE50)</name>
    <dbReference type="NCBI Taxonomy" id="351160"/>
    <lineage>
        <taxon>Archaea</taxon>
        <taxon>Methanobacteriati</taxon>
        <taxon>Methanobacteriota</taxon>
        <taxon>Stenosarchaea group</taxon>
        <taxon>Methanomicrobia</taxon>
        <taxon>Methanocellales</taxon>
        <taxon>Methanocellaceae</taxon>
        <taxon>Methanocella</taxon>
    </lineage>
</organism>
<protein>
    <recommendedName>
        <fullName evidence="3">DUF2551 domain-containing protein</fullName>
    </recommendedName>
</protein>
<dbReference type="GeneID" id="5145791"/>
<dbReference type="InterPro" id="IPR020501">
    <property type="entry name" value="Uncharacterised_AF1218"/>
</dbReference>
<dbReference type="RefSeq" id="WP_012035344.1">
    <property type="nucleotide sequence ID" value="NC_009464.1"/>
</dbReference>
<dbReference type="OrthoDB" id="120695at2157"/>
<dbReference type="STRING" id="351160.RCIX2094"/>
<dbReference type="AlphaFoldDB" id="Q0W312"/>
<dbReference type="Proteomes" id="UP000000663">
    <property type="component" value="Chromosome"/>
</dbReference>
<name>Q0W312_METAR</name>